<dbReference type="Pfam" id="PF01138">
    <property type="entry name" value="RNase_PH"/>
    <property type="match status" value="1"/>
</dbReference>
<evidence type="ECO:0000256" key="8">
    <source>
        <dbReference type="ARBA" id="ARBA00023242"/>
    </source>
</evidence>
<keyword evidence="7" id="KW-0694">RNA-binding</keyword>
<dbReference type="GO" id="GO:0034476">
    <property type="term" value="P:U5 snRNA 3'-end processing"/>
    <property type="evidence" value="ECO:0000318"/>
    <property type="project" value="GO_Central"/>
</dbReference>
<evidence type="ECO:0000256" key="1">
    <source>
        <dbReference type="ARBA" id="ARBA00004496"/>
    </source>
</evidence>
<dbReference type="InterPro" id="IPR015847">
    <property type="entry name" value="ExoRNase_PH_dom2"/>
</dbReference>
<evidence type="ECO:0000256" key="7">
    <source>
        <dbReference type="ARBA" id="ARBA00022884"/>
    </source>
</evidence>
<dbReference type="PANTHER" id="PTHR11097:SF9">
    <property type="entry name" value="EXOSOME COMPLEX COMPONENT RRP43"/>
    <property type="match status" value="1"/>
</dbReference>
<dbReference type="PANTHER" id="PTHR11097">
    <property type="entry name" value="EXOSOME COMPLEX EXONUCLEASE RIBOSOMAL RNA PROCESSING PROTEIN"/>
    <property type="match status" value="1"/>
</dbReference>
<dbReference type="InterPro" id="IPR027408">
    <property type="entry name" value="PNPase/RNase_PH_dom_sf"/>
</dbReference>
<evidence type="ECO:0000256" key="3">
    <source>
        <dbReference type="ARBA" id="ARBA00006678"/>
    </source>
</evidence>
<protein>
    <recommendedName>
        <fullName evidence="9">Ribosomal RNA-processing protein 43</fullName>
    </recommendedName>
</protein>
<keyword evidence="5" id="KW-0698">rRNA processing</keyword>
<keyword evidence="6" id="KW-0271">Exosome</keyword>
<evidence type="ECO:0000256" key="6">
    <source>
        <dbReference type="ARBA" id="ARBA00022835"/>
    </source>
</evidence>
<dbReference type="GO" id="GO:0016075">
    <property type="term" value="P:rRNA catabolic process"/>
    <property type="evidence" value="ECO:0000318"/>
    <property type="project" value="GO_Central"/>
</dbReference>
<dbReference type="eggNOG" id="KOG1613">
    <property type="taxonomic scope" value="Eukaryota"/>
</dbReference>
<gene>
    <name evidence="13" type="ORF">AMTR_s00025p00117140</name>
</gene>
<feature type="region of interest" description="Disordered" evidence="10">
    <location>
        <begin position="191"/>
        <end position="211"/>
    </location>
</feature>
<dbReference type="GO" id="GO:0005730">
    <property type="term" value="C:nucleolus"/>
    <property type="evidence" value="ECO:0007669"/>
    <property type="project" value="UniProtKB-SubCell"/>
</dbReference>
<evidence type="ECO:0000256" key="9">
    <source>
        <dbReference type="ARBA" id="ARBA00030617"/>
    </source>
</evidence>
<evidence type="ECO:0000256" key="4">
    <source>
        <dbReference type="ARBA" id="ARBA00022490"/>
    </source>
</evidence>
<name>W1PWV7_AMBTC</name>
<dbReference type="Proteomes" id="UP000017836">
    <property type="component" value="Unassembled WGS sequence"/>
</dbReference>
<dbReference type="GO" id="GO:0034473">
    <property type="term" value="P:U1 snRNA 3'-end processing"/>
    <property type="evidence" value="ECO:0000318"/>
    <property type="project" value="GO_Central"/>
</dbReference>
<dbReference type="GO" id="GO:0071028">
    <property type="term" value="P:nuclear mRNA surveillance"/>
    <property type="evidence" value="ECO:0000318"/>
    <property type="project" value="GO_Central"/>
</dbReference>
<dbReference type="Gramene" id="ERN12394">
    <property type="protein sequence ID" value="ERN12394"/>
    <property type="gene ID" value="AMTR_s00025p00117140"/>
</dbReference>
<accession>W1PWV7</accession>
<comment type="subcellular location">
    <subcellularLocation>
        <location evidence="1">Cytoplasm</location>
    </subcellularLocation>
    <subcellularLocation>
        <location evidence="2">Nucleus</location>
        <location evidence="2">Nucleolus</location>
    </subcellularLocation>
</comment>
<evidence type="ECO:0000313" key="13">
    <source>
        <dbReference type="EMBL" id="ERN12394.1"/>
    </source>
</evidence>
<dbReference type="InterPro" id="IPR036345">
    <property type="entry name" value="ExoRNase_PH_dom2_sf"/>
</dbReference>
<organism evidence="13 14">
    <name type="scientific">Amborella trichopoda</name>
    <dbReference type="NCBI Taxonomy" id="13333"/>
    <lineage>
        <taxon>Eukaryota</taxon>
        <taxon>Viridiplantae</taxon>
        <taxon>Streptophyta</taxon>
        <taxon>Embryophyta</taxon>
        <taxon>Tracheophyta</taxon>
        <taxon>Spermatophyta</taxon>
        <taxon>Magnoliopsida</taxon>
        <taxon>Amborellales</taxon>
        <taxon>Amborellaceae</taxon>
        <taxon>Amborella</taxon>
    </lineage>
</organism>
<evidence type="ECO:0000256" key="2">
    <source>
        <dbReference type="ARBA" id="ARBA00004604"/>
    </source>
</evidence>
<comment type="similarity">
    <text evidence="3">Belongs to the RNase PH family.</text>
</comment>
<dbReference type="GO" id="GO:0071035">
    <property type="term" value="P:nuclear polyadenylation-dependent rRNA catabolic process"/>
    <property type="evidence" value="ECO:0000318"/>
    <property type="project" value="GO_Central"/>
</dbReference>
<dbReference type="GO" id="GO:0035925">
    <property type="term" value="F:mRNA 3'-UTR AU-rich region binding"/>
    <property type="evidence" value="ECO:0000318"/>
    <property type="project" value="GO_Central"/>
</dbReference>
<dbReference type="InterPro" id="IPR001247">
    <property type="entry name" value="ExoRNase_PH_dom1"/>
</dbReference>
<dbReference type="OrthoDB" id="45882at2759"/>
<feature type="domain" description="Exoribonuclease phosphorolytic" evidence="12">
    <location>
        <begin position="220"/>
        <end position="282"/>
    </location>
</feature>
<dbReference type="GO" id="GO:0034475">
    <property type="term" value="P:U4 snRNA 3'-end processing"/>
    <property type="evidence" value="ECO:0000318"/>
    <property type="project" value="GO_Central"/>
</dbReference>
<dbReference type="GO" id="GO:0071038">
    <property type="term" value="P:TRAMP-dependent tRNA surveillance pathway"/>
    <property type="evidence" value="ECO:0000318"/>
    <property type="project" value="GO_Central"/>
</dbReference>
<dbReference type="EMBL" id="KI392614">
    <property type="protein sequence ID" value="ERN12394.1"/>
    <property type="molecule type" value="Genomic_DNA"/>
</dbReference>
<evidence type="ECO:0000259" key="12">
    <source>
        <dbReference type="Pfam" id="PF03725"/>
    </source>
</evidence>
<evidence type="ECO:0000259" key="11">
    <source>
        <dbReference type="Pfam" id="PF01138"/>
    </source>
</evidence>
<evidence type="ECO:0000256" key="10">
    <source>
        <dbReference type="SAM" id="MobiDB-lite"/>
    </source>
</evidence>
<dbReference type="GO" id="GO:0000176">
    <property type="term" value="C:nuclear exosome (RNase complex)"/>
    <property type="evidence" value="ECO:0000318"/>
    <property type="project" value="GO_Central"/>
</dbReference>
<proteinExistence type="inferred from homology"/>
<dbReference type="FunFam" id="3.30.230.70:FF:000017">
    <property type="entry name" value="Exosome complex component Rrp42"/>
    <property type="match status" value="1"/>
</dbReference>
<dbReference type="SUPFAM" id="SSF55666">
    <property type="entry name" value="Ribonuclease PH domain 2-like"/>
    <property type="match status" value="1"/>
</dbReference>
<evidence type="ECO:0000256" key="5">
    <source>
        <dbReference type="ARBA" id="ARBA00022552"/>
    </source>
</evidence>
<dbReference type="STRING" id="13333.W1PWV7"/>
<dbReference type="HOGENOM" id="CLU_038194_3_1_1"/>
<feature type="compositionally biased region" description="Low complexity" evidence="10">
    <location>
        <begin position="197"/>
        <end position="209"/>
    </location>
</feature>
<dbReference type="InterPro" id="IPR050590">
    <property type="entry name" value="Exosome_comp_Rrp42_subfam"/>
</dbReference>
<reference evidence="14" key="1">
    <citation type="journal article" date="2013" name="Science">
        <title>The Amborella genome and the evolution of flowering plants.</title>
        <authorList>
            <consortium name="Amborella Genome Project"/>
        </authorList>
    </citation>
    <scope>NUCLEOTIDE SEQUENCE [LARGE SCALE GENOMIC DNA]</scope>
</reference>
<dbReference type="Pfam" id="PF03725">
    <property type="entry name" value="RNase_PH_C"/>
    <property type="match status" value="1"/>
</dbReference>
<dbReference type="InterPro" id="IPR033196">
    <property type="entry name" value="Rrp43"/>
</dbReference>
<dbReference type="Gene3D" id="3.30.230.70">
    <property type="entry name" value="GHMP Kinase, N-terminal domain"/>
    <property type="match status" value="1"/>
</dbReference>
<sequence length="306" mass="33298">MEGKSEELEGEMEVEAYRRLFPLQFYERHLSDSVRPDARPLNKARPTSIVPAPLPSADASAMVKIGNTTMLSGIKLEIMFPSSDSPDEGCIAIDFHMPPICSPMVRPGRPAEAAPVISQQLNNVIMSSKLIDLKELSIASGKAAWMVYLEIYCLDADGALFDAALLSAVAAIAHLEIPPVCLNEEGRVVSSQGQAETNTDNNGNTNNSNTEKRKLTLGSIPFSLTCLLHKQYLLVDPTDEEESIMPSLLTVVLDTSGHLISLYKPGGPVLAYTSTTKNCVALATRRVKELEKILKEALSEMDVIEN</sequence>
<dbReference type="OMA" id="EIKAFWV"/>
<dbReference type="InterPro" id="IPR020568">
    <property type="entry name" value="Ribosomal_Su5_D2-typ_SF"/>
</dbReference>
<keyword evidence="14" id="KW-1185">Reference proteome</keyword>
<feature type="domain" description="Exoribonuclease phosphorolytic" evidence="11">
    <location>
        <begin position="45"/>
        <end position="178"/>
    </location>
</feature>
<keyword evidence="4" id="KW-0963">Cytoplasm</keyword>
<keyword evidence="8" id="KW-0539">Nucleus</keyword>
<dbReference type="GO" id="GO:0000467">
    <property type="term" value="P:exonucleolytic trimming to generate mature 3'-end of 5.8S rRNA from tricistronic rRNA transcript (SSU-rRNA, 5.8S rRNA, LSU-rRNA)"/>
    <property type="evidence" value="ECO:0000318"/>
    <property type="project" value="GO_Central"/>
</dbReference>
<dbReference type="CDD" id="cd11369">
    <property type="entry name" value="RNase_PH_RRP43"/>
    <property type="match status" value="1"/>
</dbReference>
<evidence type="ECO:0000313" key="14">
    <source>
        <dbReference type="Proteomes" id="UP000017836"/>
    </source>
</evidence>
<dbReference type="AlphaFoldDB" id="W1PWV7"/>
<dbReference type="SUPFAM" id="SSF54211">
    <property type="entry name" value="Ribosomal protein S5 domain 2-like"/>
    <property type="match status" value="1"/>
</dbReference>
<dbReference type="GO" id="GO:0000177">
    <property type="term" value="C:cytoplasmic exosome (RNase complex)"/>
    <property type="evidence" value="ECO:0000318"/>
    <property type="project" value="GO_Central"/>
</dbReference>